<dbReference type="EMBL" id="LN899826">
    <property type="protein sequence ID" value="CUV40648.1"/>
    <property type="molecule type" value="Genomic_DNA"/>
</dbReference>
<evidence type="ECO:0000313" key="1">
    <source>
        <dbReference type="EMBL" id="CUV22938.1"/>
    </source>
</evidence>
<evidence type="ECO:0000313" key="3">
    <source>
        <dbReference type="EMBL" id="CUV40648.1"/>
    </source>
</evidence>
<dbReference type="AlphaFoldDB" id="A0A0S4UL15"/>
<accession>A0A0S4UL15</accession>
<organism evidence="1">
    <name type="scientific">Ralstonia solanacearum</name>
    <name type="common">Pseudomonas solanacearum</name>
    <dbReference type="NCBI Taxonomy" id="305"/>
    <lineage>
        <taxon>Bacteria</taxon>
        <taxon>Pseudomonadati</taxon>
        <taxon>Pseudomonadota</taxon>
        <taxon>Betaproteobacteria</taxon>
        <taxon>Burkholderiales</taxon>
        <taxon>Burkholderiaceae</taxon>
        <taxon>Ralstonia</taxon>
        <taxon>Ralstonia solanacearum species complex</taxon>
    </lineage>
</organism>
<reference evidence="1" key="1">
    <citation type="submission" date="2015-10" db="EMBL/GenBank/DDBJ databases">
        <authorList>
            <person name="Gilbert D.G."/>
        </authorList>
    </citation>
    <scope>NUCLEOTIDE SEQUENCE</scope>
    <source>
        <strain evidence="1">Phyl III-seqv23</strain>
    </source>
</reference>
<proteinExistence type="predicted"/>
<dbReference type="EMBL" id="LN899825">
    <property type="protein sequence ID" value="CUV32512.1"/>
    <property type="molecule type" value="Genomic_DNA"/>
</dbReference>
<sequence length="68" mass="8120">MRLDMVQMISANGGTVERWNGGTVERWNGGTVERHSNTIECIELHDFTEQSRQDRIWPRWNLRRIKNH</sequence>
<gene>
    <name evidence="1" type="ORF">RUN1744_v1_280037</name>
    <name evidence="2" type="ORF">TD1301_v1_80008</name>
    <name evidence="3" type="ORF">TF3108_v1_530029</name>
</gene>
<name>A0A0S4UL15_RALSL</name>
<evidence type="ECO:0000313" key="2">
    <source>
        <dbReference type="EMBL" id="CUV32512.1"/>
    </source>
</evidence>
<protein>
    <submittedName>
        <fullName evidence="1">Uncharacterized protein</fullName>
    </submittedName>
</protein>
<dbReference type="EMBL" id="LN899823">
    <property type="protein sequence ID" value="CUV22938.1"/>
    <property type="molecule type" value="Genomic_DNA"/>
</dbReference>